<dbReference type="AlphaFoldDB" id="A0A3N1KWY6"/>
<evidence type="ECO:0000259" key="6">
    <source>
        <dbReference type="PROSITE" id="PS50949"/>
    </source>
</evidence>
<sequence>MHPIAINPGDPTPLVDQVVGAIRRQIDDRFLRAGAKLPSIRKFADVHGISRFTAVEAYDRLVALGYLEARRGAGFFTTAVREEPGHLPPTEGQKRNEELVSLIRRLLHAGEGTILAGGPWLPNAWLDEMGLRRSLAAVARRAGPHLIEYGNPFGYLPLREHLALLLSERGIAAGPAQILLTHGTSQALDLIMRQFVRPGDAVLVDDPGYYNLFGNLRLHGARLLAVPRNPDGPDLDALERLAAEHRPRIYFTQSVLQNPTGTDMSPHVGFRVLQLAGRHDFLVVEDDIFCDLQTRPTARLASLDQLDRVIYARSFSKTLSGSLRVGFVAARQSIVDDLADIKMLSNITSSQFVERVLYAMLVDGHYRKFLTRLHKRIAEARITVIQAFERIGLELFTEPDAGMFVWARFPHIADAMPLTRAAAAQGIVLAPGVVFRPNLEPSPWMRFNVTACDDPRLLRWLEQAARGRDDAMAAAAE</sequence>
<dbReference type="CDD" id="cd07377">
    <property type="entry name" value="WHTH_GntR"/>
    <property type="match status" value="1"/>
</dbReference>
<dbReference type="Gene3D" id="1.10.10.10">
    <property type="entry name" value="Winged helix-like DNA-binding domain superfamily/Winged helix DNA-binding domain"/>
    <property type="match status" value="1"/>
</dbReference>
<dbReference type="InterPro" id="IPR004839">
    <property type="entry name" value="Aminotransferase_I/II_large"/>
</dbReference>
<dbReference type="PANTHER" id="PTHR46577:SF2">
    <property type="entry name" value="TRANSCRIPTIONAL REGULATORY PROTEIN"/>
    <property type="match status" value="1"/>
</dbReference>
<evidence type="ECO:0000256" key="3">
    <source>
        <dbReference type="ARBA" id="ARBA00023015"/>
    </source>
</evidence>
<dbReference type="GO" id="GO:0003677">
    <property type="term" value="F:DNA binding"/>
    <property type="evidence" value="ECO:0007669"/>
    <property type="project" value="UniProtKB-KW"/>
</dbReference>
<dbReference type="Pfam" id="PF00392">
    <property type="entry name" value="GntR"/>
    <property type="match status" value="1"/>
</dbReference>
<comment type="caution">
    <text evidence="7">The sequence shown here is derived from an EMBL/GenBank/DDBJ whole genome shotgun (WGS) entry which is preliminary data.</text>
</comment>
<dbReference type="GO" id="GO:0003700">
    <property type="term" value="F:DNA-binding transcription factor activity"/>
    <property type="evidence" value="ECO:0007669"/>
    <property type="project" value="InterPro"/>
</dbReference>
<evidence type="ECO:0000256" key="4">
    <source>
        <dbReference type="ARBA" id="ARBA00023125"/>
    </source>
</evidence>
<evidence type="ECO:0000313" key="7">
    <source>
        <dbReference type="EMBL" id="ROP83110.1"/>
    </source>
</evidence>
<evidence type="ECO:0000256" key="2">
    <source>
        <dbReference type="ARBA" id="ARBA00022898"/>
    </source>
</evidence>
<dbReference type="InterPro" id="IPR051446">
    <property type="entry name" value="HTH_trans_reg/aminotransferase"/>
</dbReference>
<dbReference type="SMART" id="SM00345">
    <property type="entry name" value="HTH_GNTR"/>
    <property type="match status" value="1"/>
</dbReference>
<keyword evidence="3" id="KW-0805">Transcription regulation</keyword>
<dbReference type="InterPro" id="IPR015424">
    <property type="entry name" value="PyrdxlP-dep_Trfase"/>
</dbReference>
<dbReference type="GO" id="GO:0030170">
    <property type="term" value="F:pyridoxal phosphate binding"/>
    <property type="evidence" value="ECO:0007669"/>
    <property type="project" value="InterPro"/>
</dbReference>
<dbReference type="Proteomes" id="UP000278222">
    <property type="component" value="Unassembled WGS sequence"/>
</dbReference>
<dbReference type="CDD" id="cd00609">
    <property type="entry name" value="AAT_like"/>
    <property type="match status" value="1"/>
</dbReference>
<organism evidence="7 8">
    <name type="scientific">Stella humosa</name>
    <dbReference type="NCBI Taxonomy" id="94"/>
    <lineage>
        <taxon>Bacteria</taxon>
        <taxon>Pseudomonadati</taxon>
        <taxon>Pseudomonadota</taxon>
        <taxon>Alphaproteobacteria</taxon>
        <taxon>Rhodospirillales</taxon>
        <taxon>Stellaceae</taxon>
        <taxon>Stella</taxon>
    </lineage>
</organism>
<accession>A0A3N1KWY6</accession>
<dbReference type="PROSITE" id="PS50949">
    <property type="entry name" value="HTH_GNTR"/>
    <property type="match status" value="1"/>
</dbReference>
<dbReference type="InterPro" id="IPR036388">
    <property type="entry name" value="WH-like_DNA-bd_sf"/>
</dbReference>
<proteinExistence type="inferred from homology"/>
<dbReference type="RefSeq" id="WP_123694083.1">
    <property type="nucleotide sequence ID" value="NZ_AP019700.1"/>
</dbReference>
<reference evidence="7 8" key="1">
    <citation type="submission" date="2018-11" db="EMBL/GenBank/DDBJ databases">
        <title>Genomic Encyclopedia of Type Strains, Phase IV (KMG-IV): sequencing the most valuable type-strain genomes for metagenomic binning, comparative biology and taxonomic classification.</title>
        <authorList>
            <person name="Goeker M."/>
        </authorList>
    </citation>
    <scope>NUCLEOTIDE SEQUENCE [LARGE SCALE GENOMIC DNA]</scope>
    <source>
        <strain evidence="7 8">DSM 5900</strain>
    </source>
</reference>
<feature type="domain" description="HTH gntR-type" evidence="6">
    <location>
        <begin position="12"/>
        <end position="80"/>
    </location>
</feature>
<evidence type="ECO:0000256" key="1">
    <source>
        <dbReference type="ARBA" id="ARBA00005384"/>
    </source>
</evidence>
<comment type="similarity">
    <text evidence="1">In the C-terminal section; belongs to the class-I pyridoxal-phosphate-dependent aminotransferase family.</text>
</comment>
<evidence type="ECO:0000313" key="8">
    <source>
        <dbReference type="Proteomes" id="UP000278222"/>
    </source>
</evidence>
<dbReference type="PANTHER" id="PTHR46577">
    <property type="entry name" value="HTH-TYPE TRANSCRIPTIONAL REGULATORY PROTEIN GABR"/>
    <property type="match status" value="1"/>
</dbReference>
<dbReference type="SUPFAM" id="SSF46785">
    <property type="entry name" value="Winged helix' DNA-binding domain"/>
    <property type="match status" value="1"/>
</dbReference>
<keyword evidence="4" id="KW-0238">DNA-binding</keyword>
<dbReference type="Gene3D" id="3.40.640.10">
    <property type="entry name" value="Type I PLP-dependent aspartate aminotransferase-like (Major domain)"/>
    <property type="match status" value="1"/>
</dbReference>
<dbReference type="SUPFAM" id="SSF53383">
    <property type="entry name" value="PLP-dependent transferases"/>
    <property type="match status" value="1"/>
</dbReference>
<name>A0A3N1KWY6_9PROT</name>
<dbReference type="EMBL" id="RJKX01000017">
    <property type="protein sequence ID" value="ROP83110.1"/>
    <property type="molecule type" value="Genomic_DNA"/>
</dbReference>
<dbReference type="OrthoDB" id="9802328at2"/>
<gene>
    <name evidence="7" type="ORF">EDC65_4640</name>
</gene>
<keyword evidence="2" id="KW-0663">Pyridoxal phosphate</keyword>
<dbReference type="InterPro" id="IPR000524">
    <property type="entry name" value="Tscrpt_reg_HTH_GntR"/>
</dbReference>
<keyword evidence="8" id="KW-1185">Reference proteome</keyword>
<dbReference type="Pfam" id="PF00155">
    <property type="entry name" value="Aminotran_1_2"/>
    <property type="match status" value="1"/>
</dbReference>
<protein>
    <submittedName>
        <fullName evidence="7">GntR family transcriptional regulator</fullName>
    </submittedName>
</protein>
<keyword evidence="5" id="KW-0804">Transcription</keyword>
<dbReference type="InterPro" id="IPR036390">
    <property type="entry name" value="WH_DNA-bd_sf"/>
</dbReference>
<evidence type="ECO:0000256" key="5">
    <source>
        <dbReference type="ARBA" id="ARBA00023163"/>
    </source>
</evidence>
<dbReference type="InterPro" id="IPR015421">
    <property type="entry name" value="PyrdxlP-dep_Trfase_major"/>
</dbReference>